<dbReference type="InterPro" id="IPR029044">
    <property type="entry name" value="Nucleotide-diphossugar_trans"/>
</dbReference>
<feature type="domain" description="Glycosyltransferase 2-like" evidence="1">
    <location>
        <begin position="13"/>
        <end position="148"/>
    </location>
</feature>
<dbReference type="PANTHER" id="PTHR43685:SF2">
    <property type="entry name" value="GLYCOSYLTRANSFERASE 2-LIKE DOMAIN-CONTAINING PROTEIN"/>
    <property type="match status" value="1"/>
</dbReference>
<dbReference type="GeneID" id="14310612"/>
<dbReference type="GO" id="GO:0016740">
    <property type="term" value="F:transferase activity"/>
    <property type="evidence" value="ECO:0007669"/>
    <property type="project" value="UniProtKB-KW"/>
</dbReference>
<dbReference type="InterPro" id="IPR050834">
    <property type="entry name" value="Glycosyltransf_2"/>
</dbReference>
<evidence type="ECO:0000313" key="3">
    <source>
        <dbReference type="Proteomes" id="UP000010824"/>
    </source>
</evidence>
<dbReference type="Proteomes" id="UP000010824">
    <property type="component" value="Chromosome"/>
</dbReference>
<dbReference type="OrthoDB" id="46222at2157"/>
<dbReference type="RefSeq" id="WP_015285304.1">
    <property type="nucleotide sequence ID" value="NC_019943.1"/>
</dbReference>
<dbReference type="Gene3D" id="3.90.550.10">
    <property type="entry name" value="Spore Coat Polysaccharide Biosynthesis Protein SpsA, Chain A"/>
    <property type="match status" value="1"/>
</dbReference>
<dbReference type="Pfam" id="PF00535">
    <property type="entry name" value="Glycos_transf_2"/>
    <property type="match status" value="1"/>
</dbReference>
<dbReference type="STRING" id="593750.Metfor_1299"/>
<dbReference type="EMBL" id="CP003167">
    <property type="protein sequence ID" value="AGB02341.1"/>
    <property type="molecule type" value="Genomic_DNA"/>
</dbReference>
<name>L0HEY2_METFS</name>
<dbReference type="HOGENOM" id="CLU_887422_0_0_2"/>
<dbReference type="PANTHER" id="PTHR43685">
    <property type="entry name" value="GLYCOSYLTRANSFERASE"/>
    <property type="match status" value="1"/>
</dbReference>
<reference evidence="2 3" key="2">
    <citation type="journal article" date="2014" name="Genome Announc.">
        <title>Complete Genome Sequence of Methanoregula formicica SMSPT, a Mesophilic Hydrogenotrophic Methanogen Isolated from a Methanogenic Upflow Anaerobic Sludge Blanket Reactor.</title>
        <authorList>
            <person name="Yamamoto K."/>
            <person name="Tamaki H."/>
            <person name="Cadillo-Quiroz H."/>
            <person name="Imachi H."/>
            <person name="Kyrpides N."/>
            <person name="Woyke T."/>
            <person name="Goodwin L."/>
            <person name="Zinder S.H."/>
            <person name="Kamagata Y."/>
            <person name="Liu W.T."/>
        </authorList>
    </citation>
    <scope>NUCLEOTIDE SEQUENCE [LARGE SCALE GENOMIC DNA]</scope>
    <source>
        <strain evidence="3">DSM 22288 / NBRC 105244 / SMSP</strain>
    </source>
</reference>
<dbReference type="eggNOG" id="arCOG01383">
    <property type="taxonomic scope" value="Archaea"/>
</dbReference>
<dbReference type="SUPFAM" id="SSF53448">
    <property type="entry name" value="Nucleotide-diphospho-sugar transferases"/>
    <property type="match status" value="1"/>
</dbReference>
<keyword evidence="3" id="KW-1185">Reference proteome</keyword>
<reference evidence="3" key="1">
    <citation type="submission" date="2011-12" db="EMBL/GenBank/DDBJ databases">
        <title>Complete sequence of Methanoregula formicicum SMSP.</title>
        <authorList>
            <person name="Lucas S."/>
            <person name="Han J."/>
            <person name="Lapidus A."/>
            <person name="Cheng J.-F."/>
            <person name="Goodwin L."/>
            <person name="Pitluck S."/>
            <person name="Peters L."/>
            <person name="Ovchinnikova G."/>
            <person name="Teshima H."/>
            <person name="Detter J.C."/>
            <person name="Han C."/>
            <person name="Tapia R."/>
            <person name="Land M."/>
            <person name="Hauser L."/>
            <person name="Kyrpides N."/>
            <person name="Ivanova N."/>
            <person name="Pagani I."/>
            <person name="Imachi H."/>
            <person name="Tamaki H."/>
            <person name="Sekiguchi Y."/>
            <person name="Kamagata Y."/>
            <person name="Cadillo-Quiroz H."/>
            <person name="Zinder S."/>
            <person name="Liu W.-T."/>
            <person name="Woyke T."/>
        </authorList>
    </citation>
    <scope>NUCLEOTIDE SEQUENCE [LARGE SCALE GENOMIC DNA]</scope>
    <source>
        <strain evidence="3">DSM 22288 / NBRC 105244 / SMSP</strain>
    </source>
</reference>
<dbReference type="InterPro" id="IPR001173">
    <property type="entry name" value="Glyco_trans_2-like"/>
</dbReference>
<protein>
    <submittedName>
        <fullName evidence="2">Putative glycosyltransferase</fullName>
    </submittedName>
</protein>
<accession>L0HEY2</accession>
<evidence type="ECO:0000313" key="2">
    <source>
        <dbReference type="EMBL" id="AGB02341.1"/>
    </source>
</evidence>
<proteinExistence type="predicted"/>
<dbReference type="CDD" id="cd00761">
    <property type="entry name" value="Glyco_tranf_GTA_type"/>
    <property type="match status" value="1"/>
</dbReference>
<organism evidence="2 3">
    <name type="scientific">Methanoregula formicica (strain DSM 22288 / NBRC 105244 / SMSP)</name>
    <dbReference type="NCBI Taxonomy" id="593750"/>
    <lineage>
        <taxon>Archaea</taxon>
        <taxon>Methanobacteriati</taxon>
        <taxon>Methanobacteriota</taxon>
        <taxon>Stenosarchaea group</taxon>
        <taxon>Methanomicrobia</taxon>
        <taxon>Methanomicrobiales</taxon>
        <taxon>Methanoregulaceae</taxon>
        <taxon>Methanoregula</taxon>
    </lineage>
</organism>
<sequence length="313" mass="35573">MSSSNQFSEKIAIIIPTRNRPEILKKLLTSIRIQSVQPDLVLIVDGSDQSIEPEIQEYLNTTTRYVYCYPPSLTKQKNAGLKHLTPEISLVGYLDDDIELEPDAIMNLLSYWENHSRNLGGSSFNIINVPSKKTLVTLIRRFFTIDGKLPGKVLGSGFCTPLFPSEVDIDCEWLCGGATVWRRSLFDSYHFDEYFAGWAYHEDADFSYPVSKKYKLVLISSAKVTHNPPPFNPKNLKHLGMMAIINRYYFVSKNKDLSVPLFYWASLGEILVNVLQSAYYLNMGGIQTARGNLIGISHIVRGDLVQFDKNFRK</sequence>
<gene>
    <name evidence="2" type="ordered locus">Metfor_1299</name>
</gene>
<dbReference type="KEGG" id="mfo:Metfor_1299"/>
<evidence type="ECO:0000259" key="1">
    <source>
        <dbReference type="Pfam" id="PF00535"/>
    </source>
</evidence>
<dbReference type="InParanoid" id="L0HEY2"/>
<dbReference type="AlphaFoldDB" id="L0HEY2"/>
<keyword evidence="2" id="KW-0808">Transferase</keyword>